<gene>
    <name evidence="2" type="ORF">BTUL_0041g00590</name>
</gene>
<evidence type="ECO:0000256" key="1">
    <source>
        <dbReference type="SAM" id="MobiDB-lite"/>
    </source>
</evidence>
<sequence length="79" mass="8826">MSSFEKFIEVRILSQERRNIAGILKLALSGPKTPLEYPQTLKVSTTHAEILDRKLYPSAPASCPANTKAPEEKRMNKNA</sequence>
<evidence type="ECO:0000313" key="3">
    <source>
        <dbReference type="Proteomes" id="UP000297777"/>
    </source>
</evidence>
<dbReference type="Proteomes" id="UP000297777">
    <property type="component" value="Unassembled WGS sequence"/>
</dbReference>
<accession>A0A4Z1ESM6</accession>
<comment type="caution">
    <text evidence="2">The sequence shown here is derived from an EMBL/GenBank/DDBJ whole genome shotgun (WGS) entry which is preliminary data.</text>
</comment>
<proteinExistence type="predicted"/>
<organism evidence="2 3">
    <name type="scientific">Botrytis tulipae</name>
    <dbReference type="NCBI Taxonomy" id="87230"/>
    <lineage>
        <taxon>Eukaryota</taxon>
        <taxon>Fungi</taxon>
        <taxon>Dikarya</taxon>
        <taxon>Ascomycota</taxon>
        <taxon>Pezizomycotina</taxon>
        <taxon>Leotiomycetes</taxon>
        <taxon>Helotiales</taxon>
        <taxon>Sclerotiniaceae</taxon>
        <taxon>Botrytis</taxon>
    </lineage>
</organism>
<name>A0A4Z1ESM6_9HELO</name>
<protein>
    <submittedName>
        <fullName evidence="2">Uncharacterized protein</fullName>
    </submittedName>
</protein>
<reference evidence="2 3" key="1">
    <citation type="submission" date="2017-12" db="EMBL/GenBank/DDBJ databases">
        <title>Comparative genomics of Botrytis spp.</title>
        <authorList>
            <person name="Valero-Jimenez C.A."/>
            <person name="Tapia P."/>
            <person name="Veloso J."/>
            <person name="Silva-Moreno E."/>
            <person name="Staats M."/>
            <person name="Valdes J.H."/>
            <person name="Van Kan J.A.L."/>
        </authorList>
    </citation>
    <scope>NUCLEOTIDE SEQUENCE [LARGE SCALE GENOMIC DNA]</scope>
    <source>
        <strain evidence="2 3">Bt9001</strain>
    </source>
</reference>
<dbReference type="AlphaFoldDB" id="A0A4Z1ESM6"/>
<feature type="compositionally biased region" description="Basic and acidic residues" evidence="1">
    <location>
        <begin position="69"/>
        <end position="79"/>
    </location>
</feature>
<feature type="region of interest" description="Disordered" evidence="1">
    <location>
        <begin position="59"/>
        <end position="79"/>
    </location>
</feature>
<keyword evidence="3" id="KW-1185">Reference proteome</keyword>
<dbReference type="EMBL" id="PQXH01000041">
    <property type="protein sequence ID" value="TGO15374.1"/>
    <property type="molecule type" value="Genomic_DNA"/>
</dbReference>
<evidence type="ECO:0000313" key="2">
    <source>
        <dbReference type="EMBL" id="TGO15374.1"/>
    </source>
</evidence>